<dbReference type="STRING" id="1618481.US54_C0032G0002"/>
<dbReference type="Gene3D" id="3.10.450.530">
    <property type="entry name" value="Ribonuclease toxin, BrnT, of type II toxin-antitoxin system"/>
    <property type="match status" value="1"/>
</dbReference>
<sequence length="95" mass="11490">MNLSVPILFEWDDGNIDKNWKRHQIHYKEIEEVFFNRPIKIFSDVRHSQKEKRFLAYGRTNSDVLLTVVFVVRNKKLRAISARRQNKNEKAIYNK</sequence>
<dbReference type="Pfam" id="PF04365">
    <property type="entry name" value="BrnT_toxin"/>
    <property type="match status" value="1"/>
</dbReference>
<dbReference type="AlphaFoldDB" id="A0A0G0JLA2"/>
<reference evidence="1 2" key="1">
    <citation type="journal article" date="2015" name="Nature">
        <title>rRNA introns, odd ribosomes, and small enigmatic genomes across a large radiation of phyla.</title>
        <authorList>
            <person name="Brown C.T."/>
            <person name="Hug L.A."/>
            <person name="Thomas B.C."/>
            <person name="Sharon I."/>
            <person name="Castelle C.J."/>
            <person name="Singh A."/>
            <person name="Wilkins M.J."/>
            <person name="Williams K.H."/>
            <person name="Banfield J.F."/>
        </authorList>
    </citation>
    <scope>NUCLEOTIDE SEQUENCE [LARGE SCALE GENOMIC DNA]</scope>
</reference>
<evidence type="ECO:0000313" key="1">
    <source>
        <dbReference type="EMBL" id="KKQ37524.1"/>
    </source>
</evidence>
<dbReference type="EMBL" id="LBTJ01000032">
    <property type="protein sequence ID" value="KKQ37524.1"/>
    <property type="molecule type" value="Genomic_DNA"/>
</dbReference>
<dbReference type="InterPro" id="IPR007460">
    <property type="entry name" value="BrnT_toxin"/>
</dbReference>
<comment type="caution">
    <text evidence="1">The sequence shown here is derived from an EMBL/GenBank/DDBJ whole genome shotgun (WGS) entry which is preliminary data.</text>
</comment>
<name>A0A0G0JLA2_9BACT</name>
<organism evidence="1 2">
    <name type="scientific">Candidatus Roizmanbacteria bacterium GW2011_GWA2_37_7</name>
    <dbReference type="NCBI Taxonomy" id="1618481"/>
    <lineage>
        <taxon>Bacteria</taxon>
        <taxon>Candidatus Roizmaniibacteriota</taxon>
    </lineage>
</organism>
<gene>
    <name evidence="1" type="ORF">US54_C0032G0002</name>
</gene>
<proteinExistence type="predicted"/>
<accession>A0A0G0JLA2</accession>
<dbReference type="Proteomes" id="UP000034471">
    <property type="component" value="Unassembled WGS sequence"/>
</dbReference>
<evidence type="ECO:0008006" key="3">
    <source>
        <dbReference type="Google" id="ProtNLM"/>
    </source>
</evidence>
<evidence type="ECO:0000313" key="2">
    <source>
        <dbReference type="Proteomes" id="UP000034471"/>
    </source>
</evidence>
<dbReference type="InterPro" id="IPR038573">
    <property type="entry name" value="BrnT_sf"/>
</dbReference>
<protein>
    <recommendedName>
        <fullName evidence="3">Protein containing DUF497</fullName>
    </recommendedName>
</protein>